<dbReference type="EMBL" id="ML987200">
    <property type="protein sequence ID" value="KAF2245746.1"/>
    <property type="molecule type" value="Genomic_DNA"/>
</dbReference>
<dbReference type="RefSeq" id="XP_033680750.1">
    <property type="nucleotide sequence ID" value="XM_033829707.1"/>
</dbReference>
<sequence length="220" mass="22846">MGEAQPTLLPPSWGTLTPATPSGLTPNTRSEAEAALTHNITTQTDSAAPTTPLPASHTNMYPGMGAGGGNTMDGEADDRATEAQKAYRRPPGLVRTSSANYAHALQQARKQSSASSELDPDTQAHDENITGTMTASPASTALPFPLPGQGVVPLHTGVGSGQTEVVKKAKPSGLSLGQLMRQQSFSEQDMKHLLQGRLMSPVKGDAGYDSGTEERTVGPS</sequence>
<proteinExistence type="predicted"/>
<dbReference type="Proteomes" id="UP000800094">
    <property type="component" value="Unassembled WGS sequence"/>
</dbReference>
<feature type="region of interest" description="Disordered" evidence="1">
    <location>
        <begin position="1"/>
        <end position="147"/>
    </location>
</feature>
<keyword evidence="3" id="KW-1185">Reference proteome</keyword>
<reference evidence="2" key="1">
    <citation type="journal article" date="2020" name="Stud. Mycol.">
        <title>101 Dothideomycetes genomes: a test case for predicting lifestyles and emergence of pathogens.</title>
        <authorList>
            <person name="Haridas S."/>
            <person name="Albert R."/>
            <person name="Binder M."/>
            <person name="Bloem J."/>
            <person name="Labutti K."/>
            <person name="Salamov A."/>
            <person name="Andreopoulos B."/>
            <person name="Baker S."/>
            <person name="Barry K."/>
            <person name="Bills G."/>
            <person name="Bluhm B."/>
            <person name="Cannon C."/>
            <person name="Castanera R."/>
            <person name="Culley D."/>
            <person name="Daum C."/>
            <person name="Ezra D."/>
            <person name="Gonzalez J."/>
            <person name="Henrissat B."/>
            <person name="Kuo A."/>
            <person name="Liang C."/>
            <person name="Lipzen A."/>
            <person name="Lutzoni F."/>
            <person name="Magnuson J."/>
            <person name="Mondo S."/>
            <person name="Nolan M."/>
            <person name="Ohm R."/>
            <person name="Pangilinan J."/>
            <person name="Park H.-J."/>
            <person name="Ramirez L."/>
            <person name="Alfaro M."/>
            <person name="Sun H."/>
            <person name="Tritt A."/>
            <person name="Yoshinaga Y."/>
            <person name="Zwiers L.-H."/>
            <person name="Turgeon B."/>
            <person name="Goodwin S."/>
            <person name="Spatafora J."/>
            <person name="Crous P."/>
            <person name="Grigoriev I."/>
        </authorList>
    </citation>
    <scope>NUCLEOTIDE SEQUENCE</scope>
    <source>
        <strain evidence="2">CBS 122368</strain>
    </source>
</reference>
<dbReference type="GeneID" id="54583037"/>
<feature type="compositionally biased region" description="Polar residues" evidence="1">
    <location>
        <begin position="38"/>
        <end position="49"/>
    </location>
</feature>
<dbReference type="AlphaFoldDB" id="A0A6A6I602"/>
<evidence type="ECO:0000313" key="2">
    <source>
        <dbReference type="EMBL" id="KAF2245746.1"/>
    </source>
</evidence>
<accession>A0A6A6I602</accession>
<evidence type="ECO:0000256" key="1">
    <source>
        <dbReference type="SAM" id="MobiDB-lite"/>
    </source>
</evidence>
<feature type="compositionally biased region" description="Polar residues" evidence="1">
    <location>
        <begin position="129"/>
        <end position="139"/>
    </location>
</feature>
<feature type="region of interest" description="Disordered" evidence="1">
    <location>
        <begin position="199"/>
        <end position="220"/>
    </location>
</feature>
<dbReference type="OrthoDB" id="3795253at2759"/>
<protein>
    <submittedName>
        <fullName evidence="2">Uncharacterized protein</fullName>
    </submittedName>
</protein>
<organism evidence="2 3">
    <name type="scientific">Trematosphaeria pertusa</name>
    <dbReference type="NCBI Taxonomy" id="390896"/>
    <lineage>
        <taxon>Eukaryota</taxon>
        <taxon>Fungi</taxon>
        <taxon>Dikarya</taxon>
        <taxon>Ascomycota</taxon>
        <taxon>Pezizomycotina</taxon>
        <taxon>Dothideomycetes</taxon>
        <taxon>Pleosporomycetidae</taxon>
        <taxon>Pleosporales</taxon>
        <taxon>Massarineae</taxon>
        <taxon>Trematosphaeriaceae</taxon>
        <taxon>Trematosphaeria</taxon>
    </lineage>
</organism>
<gene>
    <name evidence="2" type="ORF">BU26DRAFT_522132</name>
</gene>
<feature type="compositionally biased region" description="Polar residues" evidence="1">
    <location>
        <begin position="14"/>
        <end position="29"/>
    </location>
</feature>
<evidence type="ECO:0000313" key="3">
    <source>
        <dbReference type="Proteomes" id="UP000800094"/>
    </source>
</evidence>
<name>A0A6A6I602_9PLEO</name>